<comment type="caution">
    <text evidence="1">The sequence shown here is derived from an EMBL/GenBank/DDBJ whole genome shotgun (WGS) entry which is preliminary data.</text>
</comment>
<proteinExistence type="predicted"/>
<organism evidence="1 2">
    <name type="scientific">Brassica cretica</name>
    <name type="common">Mustard</name>
    <dbReference type="NCBI Taxonomy" id="69181"/>
    <lineage>
        <taxon>Eukaryota</taxon>
        <taxon>Viridiplantae</taxon>
        <taxon>Streptophyta</taxon>
        <taxon>Embryophyta</taxon>
        <taxon>Tracheophyta</taxon>
        <taxon>Spermatophyta</taxon>
        <taxon>Magnoliopsida</taxon>
        <taxon>eudicotyledons</taxon>
        <taxon>Gunneridae</taxon>
        <taxon>Pentapetalae</taxon>
        <taxon>rosids</taxon>
        <taxon>malvids</taxon>
        <taxon>Brassicales</taxon>
        <taxon>Brassicaceae</taxon>
        <taxon>Brassiceae</taxon>
        <taxon>Brassica</taxon>
    </lineage>
</organism>
<evidence type="ECO:0000313" key="2">
    <source>
        <dbReference type="Proteomes" id="UP000712281"/>
    </source>
</evidence>
<dbReference type="Proteomes" id="UP000712281">
    <property type="component" value="Unassembled WGS sequence"/>
</dbReference>
<dbReference type="EMBL" id="QGKW02001940">
    <property type="protein sequence ID" value="KAF2555799.1"/>
    <property type="molecule type" value="Genomic_DNA"/>
</dbReference>
<reference evidence="1" key="1">
    <citation type="submission" date="2019-12" db="EMBL/GenBank/DDBJ databases">
        <title>Genome sequencing and annotation of Brassica cretica.</title>
        <authorList>
            <person name="Studholme D.J."/>
            <person name="Sarris P.F."/>
        </authorList>
    </citation>
    <scope>NUCLEOTIDE SEQUENCE</scope>
    <source>
        <strain evidence="1">PFS-001/15</strain>
        <tissue evidence="1">Leaf</tissue>
    </source>
</reference>
<sequence>MLHYAADPPGHPVSIDVRGGVSIDVRGGVSIDVGWVWAVDGRVLSVNSGR</sequence>
<evidence type="ECO:0000313" key="1">
    <source>
        <dbReference type="EMBL" id="KAF2555799.1"/>
    </source>
</evidence>
<name>A0A8S9GMZ0_BRACR</name>
<gene>
    <name evidence="1" type="ORF">F2Q68_00015821</name>
</gene>
<protein>
    <submittedName>
        <fullName evidence="1">Uncharacterized protein</fullName>
    </submittedName>
</protein>
<accession>A0A8S9GMZ0</accession>